<name>A0A142G3W4_ACIBA</name>
<sequence length="121" mass="12909">MLKIIKVMAFVTTVAALSACSKNEAPKQEKSEAPMEQMSKDTAKAASAQAIGVITAIDTKENLLTLNHEAIPAIKWPAMTMGFKVADPALLNGLTVGQHVEFELKAEGENYIIVAVKPKAS</sequence>
<feature type="region of interest" description="Disordered" evidence="1">
    <location>
        <begin position="21"/>
        <end position="43"/>
    </location>
</feature>
<evidence type="ECO:0000256" key="2">
    <source>
        <dbReference type="SAM" id="SignalP"/>
    </source>
</evidence>
<dbReference type="Gene3D" id="2.40.50.320">
    <property type="entry name" value="Copper binding periplasmic protein CusF"/>
    <property type="match status" value="1"/>
</dbReference>
<feature type="chain" id="PRO_5007494836" evidence="2">
    <location>
        <begin position="20"/>
        <end position="121"/>
    </location>
</feature>
<dbReference type="EMBL" id="KU549175">
    <property type="protein sequence ID" value="AMQ95344.1"/>
    <property type="molecule type" value="Genomic_DNA"/>
</dbReference>
<keyword evidence="2" id="KW-0732">Signal</keyword>
<proteinExistence type="predicted"/>
<accession>A0A142G3W4</accession>
<feature type="signal peptide" evidence="2">
    <location>
        <begin position="1"/>
        <end position="19"/>
    </location>
</feature>
<dbReference type="RefSeq" id="WP_030423976.1">
    <property type="nucleotide sequence ID" value="NZ_AP023077.1"/>
</dbReference>
<protein>
    <submittedName>
        <fullName evidence="3">CusF</fullName>
    </submittedName>
</protein>
<gene>
    <name evidence="3" type="primary">cusF</name>
</gene>
<reference evidence="3" key="1">
    <citation type="submission" date="2016-01" db="EMBL/GenBank/DDBJ databases">
        <title>Loss and gain of aminoglycoside resistance in GC2 Acinetobacter baumannii in Australia via modification of genomic resistance islands and acquisition of plasmids.</title>
        <authorList>
            <person name="Nigro S.J."/>
            <person name="Hall R.M."/>
        </authorList>
    </citation>
    <scope>NUCLEOTIDE SEQUENCE</scope>
    <source>
        <strain evidence="3">C13</strain>
        <plasmid evidence="3">pC13-2</plasmid>
    </source>
</reference>
<dbReference type="AlphaFoldDB" id="A0A142G3W4"/>
<dbReference type="InterPro" id="IPR021647">
    <property type="entry name" value="CusF_Ec"/>
</dbReference>
<feature type="compositionally biased region" description="Basic and acidic residues" evidence="1">
    <location>
        <begin position="24"/>
        <end position="43"/>
    </location>
</feature>
<geneLocation type="plasmid" evidence="3">
    <name>pC13-2</name>
</geneLocation>
<evidence type="ECO:0000313" key="3">
    <source>
        <dbReference type="EMBL" id="AMQ95344.1"/>
    </source>
</evidence>
<dbReference type="PROSITE" id="PS51257">
    <property type="entry name" value="PROKAR_LIPOPROTEIN"/>
    <property type="match status" value="1"/>
</dbReference>
<evidence type="ECO:0000256" key="1">
    <source>
        <dbReference type="SAM" id="MobiDB-lite"/>
    </source>
</evidence>
<dbReference type="Pfam" id="PF11604">
    <property type="entry name" value="CusF_Ec"/>
    <property type="match status" value="1"/>
</dbReference>
<dbReference type="InterPro" id="IPR042230">
    <property type="entry name" value="CusF_sf"/>
</dbReference>
<keyword evidence="3" id="KW-0614">Plasmid</keyword>
<organism evidence="3">
    <name type="scientific">Acinetobacter baumannii</name>
    <dbReference type="NCBI Taxonomy" id="470"/>
    <lineage>
        <taxon>Bacteria</taxon>
        <taxon>Pseudomonadati</taxon>
        <taxon>Pseudomonadota</taxon>
        <taxon>Gammaproteobacteria</taxon>
        <taxon>Moraxellales</taxon>
        <taxon>Moraxellaceae</taxon>
        <taxon>Acinetobacter</taxon>
        <taxon>Acinetobacter calcoaceticus/baumannii complex</taxon>
    </lineage>
</organism>